<protein>
    <submittedName>
        <fullName evidence="1">Uncharacterized protein</fullName>
    </submittedName>
</protein>
<reference evidence="1 2" key="1">
    <citation type="submission" date="2013-11" db="EMBL/GenBank/DDBJ databases">
        <title>The Damaraland mole rat (Fukomys damarensis) genome and evolution of African mole rats.</title>
        <authorList>
            <person name="Gladyshev V.N."/>
            <person name="Fang X."/>
        </authorList>
    </citation>
    <scope>NUCLEOTIDE SEQUENCE [LARGE SCALE GENOMIC DNA]</scope>
    <source>
        <tissue evidence="1">Liver</tissue>
    </source>
</reference>
<evidence type="ECO:0000313" key="2">
    <source>
        <dbReference type="Proteomes" id="UP000028990"/>
    </source>
</evidence>
<accession>A0A091DRA6</accession>
<name>A0A091DRA6_FUKDA</name>
<gene>
    <name evidence="1" type="ORF">H920_05812</name>
</gene>
<evidence type="ECO:0000313" key="1">
    <source>
        <dbReference type="EMBL" id="KFO32790.1"/>
    </source>
</evidence>
<sequence length="186" mass="21288">MEVLDGKERLQEEMPEGFSRSMLSPISEYIGKSMILLTVLTDHKDLNRKKKKRSSMRIQRLRRIQGSCWWQLNGRWKNQKGEDKAADPVRRKAKSRPESSRLLRWSMIITCVHGFAHIPCDLFLPFVSRHRAVPGGFGAVVLWIVTLGSQIALHIALCNRDHPGANLLARGFTERPLLRLQTPSPL</sequence>
<proteinExistence type="predicted"/>
<dbReference type="EMBL" id="KN122131">
    <property type="protein sequence ID" value="KFO32790.1"/>
    <property type="molecule type" value="Genomic_DNA"/>
</dbReference>
<organism evidence="1 2">
    <name type="scientific">Fukomys damarensis</name>
    <name type="common">Damaraland mole rat</name>
    <name type="synonym">Cryptomys damarensis</name>
    <dbReference type="NCBI Taxonomy" id="885580"/>
    <lineage>
        <taxon>Eukaryota</taxon>
        <taxon>Metazoa</taxon>
        <taxon>Chordata</taxon>
        <taxon>Craniata</taxon>
        <taxon>Vertebrata</taxon>
        <taxon>Euteleostomi</taxon>
        <taxon>Mammalia</taxon>
        <taxon>Eutheria</taxon>
        <taxon>Euarchontoglires</taxon>
        <taxon>Glires</taxon>
        <taxon>Rodentia</taxon>
        <taxon>Hystricomorpha</taxon>
        <taxon>Bathyergidae</taxon>
        <taxon>Fukomys</taxon>
    </lineage>
</organism>
<keyword evidence="2" id="KW-1185">Reference proteome</keyword>
<dbReference type="Proteomes" id="UP000028990">
    <property type="component" value="Unassembled WGS sequence"/>
</dbReference>
<dbReference type="AlphaFoldDB" id="A0A091DRA6"/>